<dbReference type="Proteomes" id="UP000224877">
    <property type="component" value="Segment"/>
</dbReference>
<protein>
    <submittedName>
        <fullName evidence="2">Uncharacterized protein</fullName>
    </submittedName>
</protein>
<reference evidence="2 3" key="1">
    <citation type="submission" date="2016-07" db="EMBL/GenBank/DDBJ databases">
        <title>Characterization of three bacteriophages infecting bacteria isolated from shrimp culture pond water.</title>
        <authorList>
            <person name="Khoa H.V."/>
        </authorList>
    </citation>
    <scope>NUCLEOTIDE SEQUENCE [LARGE SCALE GENOMIC DNA]</scope>
</reference>
<evidence type="ECO:0000256" key="1">
    <source>
        <dbReference type="SAM" id="MobiDB-lite"/>
    </source>
</evidence>
<evidence type="ECO:0000313" key="2">
    <source>
        <dbReference type="EMBL" id="BAV39308.1"/>
    </source>
</evidence>
<gene>
    <name evidence="2" type="ORF">BPT24_183</name>
</gene>
<accession>A0A1B4XWY8</accession>
<dbReference type="EMBL" id="LC168164">
    <property type="protein sequence ID" value="BAV39308.1"/>
    <property type="molecule type" value="Genomic_DNA"/>
</dbReference>
<sequence length="106" mass="12281">MKHIDIKEYLTNVFESKGDWEKEVDSCEDGSCDAKNKEERKKERAKNLGYAEKELDKEKKDAEKEEKEKEKGNEENDINTLGTDNDGEGEKDNFEIDGVQVDFDDE</sequence>
<keyword evidence="3" id="KW-1185">Reference proteome</keyword>
<evidence type="ECO:0000313" key="3">
    <source>
        <dbReference type="Proteomes" id="UP000224877"/>
    </source>
</evidence>
<name>A0A1B4XWY8_9CAUD</name>
<feature type="compositionally biased region" description="Basic and acidic residues" evidence="1">
    <location>
        <begin position="32"/>
        <end position="74"/>
    </location>
</feature>
<organism evidence="2 3">
    <name type="scientific">Tenacibaculum phage pT24</name>
    <dbReference type="NCBI Taxonomy" id="1880590"/>
    <lineage>
        <taxon>Viruses</taxon>
        <taxon>Duplodnaviria</taxon>
        <taxon>Heunggongvirae</taxon>
        <taxon>Uroviricota</taxon>
        <taxon>Caudoviricetes</taxon>
        <taxon>Kungbxnavirus</taxon>
        <taxon>Kungbxnavirus pT24</taxon>
    </lineage>
</organism>
<proteinExistence type="predicted"/>
<feature type="region of interest" description="Disordered" evidence="1">
    <location>
        <begin position="20"/>
        <end position="106"/>
    </location>
</feature>